<dbReference type="GeneID" id="9181409"/>
<dbReference type="AlphaFoldDB" id="D5G7U7"/>
<dbReference type="RefSeq" id="XP_002836399.1">
    <property type="nucleotide sequence ID" value="XM_002836353.1"/>
</dbReference>
<dbReference type="KEGG" id="tml:GSTUM_00002659001"/>
<dbReference type="InParanoid" id="D5G7U7"/>
<protein>
    <submittedName>
        <fullName evidence="1">(Perigord truffle) hypothetical protein</fullName>
    </submittedName>
</protein>
<name>D5G7U7_TUBMM</name>
<evidence type="ECO:0000313" key="1">
    <source>
        <dbReference type="EMBL" id="CAZ80590.1"/>
    </source>
</evidence>
<reference evidence="1 2" key="1">
    <citation type="journal article" date="2010" name="Nature">
        <title>Perigord black truffle genome uncovers evolutionary origins and mechanisms of symbiosis.</title>
        <authorList>
            <person name="Martin F."/>
            <person name="Kohler A."/>
            <person name="Murat C."/>
            <person name="Balestrini R."/>
            <person name="Coutinho P.M."/>
            <person name="Jaillon O."/>
            <person name="Montanini B."/>
            <person name="Morin E."/>
            <person name="Noel B."/>
            <person name="Percudani R."/>
            <person name="Porcel B."/>
            <person name="Rubini A."/>
            <person name="Amicucci A."/>
            <person name="Amselem J."/>
            <person name="Anthouard V."/>
            <person name="Arcioni S."/>
            <person name="Artiguenave F."/>
            <person name="Aury J.M."/>
            <person name="Ballario P."/>
            <person name="Bolchi A."/>
            <person name="Brenna A."/>
            <person name="Brun A."/>
            <person name="Buee M."/>
            <person name="Cantarel B."/>
            <person name="Chevalier G."/>
            <person name="Couloux A."/>
            <person name="Da Silva C."/>
            <person name="Denoeud F."/>
            <person name="Duplessis S."/>
            <person name="Ghignone S."/>
            <person name="Hilselberger B."/>
            <person name="Iotti M."/>
            <person name="Marcais B."/>
            <person name="Mello A."/>
            <person name="Miranda M."/>
            <person name="Pacioni G."/>
            <person name="Quesneville H."/>
            <person name="Riccioni C."/>
            <person name="Ruotolo R."/>
            <person name="Splivallo R."/>
            <person name="Stocchi V."/>
            <person name="Tisserant E."/>
            <person name="Viscomi A.R."/>
            <person name="Zambonelli A."/>
            <person name="Zampieri E."/>
            <person name="Henrissat B."/>
            <person name="Lebrun M.H."/>
            <person name="Paolocci F."/>
            <person name="Bonfante P."/>
            <person name="Ottonello S."/>
            <person name="Wincker P."/>
        </authorList>
    </citation>
    <scope>NUCLEOTIDE SEQUENCE [LARGE SCALE GENOMIC DNA]</scope>
    <source>
        <strain evidence="1 2">Mel28</strain>
    </source>
</reference>
<evidence type="ECO:0000313" key="2">
    <source>
        <dbReference type="Proteomes" id="UP000006911"/>
    </source>
</evidence>
<keyword evidence="2" id="KW-1185">Reference proteome</keyword>
<sequence>MVTGLFCNLIQGIIMTGEMKGIQILLPQI</sequence>
<proteinExistence type="predicted"/>
<gene>
    <name evidence="1" type="ORF">GSTUM_00002659001</name>
</gene>
<dbReference type="Proteomes" id="UP000006911">
    <property type="component" value="Unassembled WGS sequence"/>
</dbReference>
<organism evidence="1 2">
    <name type="scientific">Tuber melanosporum (strain Mel28)</name>
    <name type="common">Perigord black truffle</name>
    <dbReference type="NCBI Taxonomy" id="656061"/>
    <lineage>
        <taxon>Eukaryota</taxon>
        <taxon>Fungi</taxon>
        <taxon>Dikarya</taxon>
        <taxon>Ascomycota</taxon>
        <taxon>Pezizomycotina</taxon>
        <taxon>Pezizomycetes</taxon>
        <taxon>Pezizales</taxon>
        <taxon>Tuberaceae</taxon>
        <taxon>Tuber</taxon>
    </lineage>
</organism>
<accession>D5G7U7</accession>
<dbReference type="HOGENOM" id="CLU_3410809_0_0_1"/>
<dbReference type="EMBL" id="FN430032">
    <property type="protein sequence ID" value="CAZ80590.1"/>
    <property type="molecule type" value="Genomic_DNA"/>
</dbReference>